<dbReference type="Pfam" id="PF20050">
    <property type="entry name" value="DUF6452"/>
    <property type="match status" value="1"/>
</dbReference>
<name>A0ABV8H4P9_9FLAO</name>
<dbReference type="RefSeq" id="WP_290232987.1">
    <property type="nucleotide sequence ID" value="NZ_JAUFPZ010000002.1"/>
</dbReference>
<dbReference type="InterPro" id="IPR045607">
    <property type="entry name" value="DUF6452"/>
</dbReference>
<gene>
    <name evidence="1" type="ORF">ACFOS1_00410</name>
</gene>
<reference evidence="2" key="1">
    <citation type="journal article" date="2019" name="Int. J. Syst. Evol. Microbiol.">
        <title>The Global Catalogue of Microorganisms (GCM) 10K type strain sequencing project: providing services to taxonomists for standard genome sequencing and annotation.</title>
        <authorList>
            <consortium name="The Broad Institute Genomics Platform"/>
            <consortium name="The Broad Institute Genome Sequencing Center for Infectious Disease"/>
            <person name="Wu L."/>
            <person name="Ma J."/>
        </authorList>
    </citation>
    <scope>NUCLEOTIDE SEQUENCE [LARGE SCALE GENOMIC DNA]</scope>
    <source>
        <strain evidence="2">CECT 9128</strain>
    </source>
</reference>
<proteinExistence type="predicted"/>
<evidence type="ECO:0000313" key="2">
    <source>
        <dbReference type="Proteomes" id="UP001595793"/>
    </source>
</evidence>
<dbReference type="EMBL" id="JBHSAS010000002">
    <property type="protein sequence ID" value="MFC4025855.1"/>
    <property type="molecule type" value="Genomic_DNA"/>
</dbReference>
<sequence>MHLKIRHSYLLIGIFTFALFAGCQRDDICPESTDTTPMLVINFFDENSSSLEPRPSVNLTIREVGRETIDTLYYRENRQSIRIPLRTDRDSTKYEFVQNGVIFDENGDPDPELNEENDTNTDIITFNYSREEEYINRACSFKVNFLNMSYLTDGGDDGRWISRMRLLVEDVVTDNFNNVENDPDANTAHLNLYFE</sequence>
<protein>
    <submittedName>
        <fullName evidence="1">DUF6452 family protein</fullName>
    </submittedName>
</protein>
<organism evidence="1 2">
    <name type="scientific">Zunongwangia endophytica</name>
    <dbReference type="NCBI Taxonomy" id="1808945"/>
    <lineage>
        <taxon>Bacteria</taxon>
        <taxon>Pseudomonadati</taxon>
        <taxon>Bacteroidota</taxon>
        <taxon>Flavobacteriia</taxon>
        <taxon>Flavobacteriales</taxon>
        <taxon>Flavobacteriaceae</taxon>
        <taxon>Zunongwangia</taxon>
    </lineage>
</organism>
<dbReference type="Proteomes" id="UP001595793">
    <property type="component" value="Unassembled WGS sequence"/>
</dbReference>
<dbReference type="PROSITE" id="PS51257">
    <property type="entry name" value="PROKAR_LIPOPROTEIN"/>
    <property type="match status" value="1"/>
</dbReference>
<accession>A0ABV8H4P9</accession>
<evidence type="ECO:0000313" key="1">
    <source>
        <dbReference type="EMBL" id="MFC4025855.1"/>
    </source>
</evidence>
<comment type="caution">
    <text evidence="1">The sequence shown here is derived from an EMBL/GenBank/DDBJ whole genome shotgun (WGS) entry which is preliminary data.</text>
</comment>
<keyword evidence="2" id="KW-1185">Reference proteome</keyword>